<dbReference type="PROSITE" id="PS50294">
    <property type="entry name" value="WD_REPEATS_REGION"/>
    <property type="match status" value="1"/>
</dbReference>
<evidence type="ECO:0000256" key="4">
    <source>
        <dbReference type="PROSITE-ProRule" id="PRU00339"/>
    </source>
</evidence>
<gene>
    <name evidence="5" type="ORF">ANCCEY_08668</name>
</gene>
<dbReference type="Proteomes" id="UP000054495">
    <property type="component" value="Unassembled WGS sequence"/>
</dbReference>
<dbReference type="Gene3D" id="1.25.40.10">
    <property type="entry name" value="Tetratricopeptide repeat domain"/>
    <property type="match status" value="1"/>
</dbReference>
<dbReference type="EMBL" id="KE125058">
    <property type="protein sequence ID" value="EPB72229.1"/>
    <property type="molecule type" value="Genomic_DNA"/>
</dbReference>
<dbReference type="InterPro" id="IPR045151">
    <property type="entry name" value="DCAF8"/>
</dbReference>
<dbReference type="GO" id="GO:0005737">
    <property type="term" value="C:cytoplasm"/>
    <property type="evidence" value="ECO:0007669"/>
    <property type="project" value="TreeGrafter"/>
</dbReference>
<evidence type="ECO:0000313" key="6">
    <source>
        <dbReference type="Proteomes" id="UP000054495"/>
    </source>
</evidence>
<dbReference type="PROSITE" id="PS50005">
    <property type="entry name" value="TPR"/>
    <property type="match status" value="1"/>
</dbReference>
<dbReference type="InterPro" id="IPR036322">
    <property type="entry name" value="WD40_repeat_dom_sf"/>
</dbReference>
<dbReference type="Pfam" id="PF00400">
    <property type="entry name" value="WD40"/>
    <property type="match status" value="1"/>
</dbReference>
<feature type="repeat" description="TPR" evidence="4">
    <location>
        <begin position="297"/>
        <end position="330"/>
    </location>
</feature>
<dbReference type="AlphaFoldDB" id="A0A0D6LJQ9"/>
<evidence type="ECO:0000256" key="3">
    <source>
        <dbReference type="PROSITE-ProRule" id="PRU00221"/>
    </source>
</evidence>
<dbReference type="PANTHER" id="PTHR15574:SF40">
    <property type="entry name" value="WD AND TETRATRICOPEPTIDE REPEATS PROTEIN 1"/>
    <property type="match status" value="1"/>
</dbReference>
<dbReference type="InterPro" id="IPR019775">
    <property type="entry name" value="WD40_repeat_CS"/>
</dbReference>
<dbReference type="PANTHER" id="PTHR15574">
    <property type="entry name" value="WD REPEAT DOMAIN-CONTAINING FAMILY"/>
    <property type="match status" value="1"/>
</dbReference>
<feature type="repeat" description="WD" evidence="3">
    <location>
        <begin position="36"/>
        <end position="69"/>
    </location>
</feature>
<evidence type="ECO:0000256" key="2">
    <source>
        <dbReference type="ARBA" id="ARBA00022737"/>
    </source>
</evidence>
<evidence type="ECO:0000313" key="5">
    <source>
        <dbReference type="EMBL" id="EPB72229.1"/>
    </source>
</evidence>
<keyword evidence="6" id="KW-1185">Reference proteome</keyword>
<dbReference type="Gene3D" id="2.130.10.10">
    <property type="entry name" value="YVTN repeat-like/Quinoprotein amine dehydrogenase"/>
    <property type="match status" value="1"/>
</dbReference>
<organism evidence="5 6">
    <name type="scientific">Ancylostoma ceylanicum</name>
    <dbReference type="NCBI Taxonomy" id="53326"/>
    <lineage>
        <taxon>Eukaryota</taxon>
        <taxon>Metazoa</taxon>
        <taxon>Ecdysozoa</taxon>
        <taxon>Nematoda</taxon>
        <taxon>Chromadorea</taxon>
        <taxon>Rhabditida</taxon>
        <taxon>Rhabditina</taxon>
        <taxon>Rhabditomorpha</taxon>
        <taxon>Strongyloidea</taxon>
        <taxon>Ancylostomatidae</taxon>
        <taxon>Ancylostomatinae</taxon>
        <taxon>Ancylostoma</taxon>
    </lineage>
</organism>
<keyword evidence="4" id="KW-0802">TPR repeat</keyword>
<keyword evidence="2" id="KW-0677">Repeat</keyword>
<dbReference type="GO" id="GO:0045717">
    <property type="term" value="P:negative regulation of fatty acid biosynthetic process"/>
    <property type="evidence" value="ECO:0007669"/>
    <property type="project" value="TreeGrafter"/>
</dbReference>
<sequence length="570" mass="65043">MMSVLENRELFGASTERYRLVNEDRLVQRLGNTRTISAHEACVNTLRWNRSGTLLASGSDDRRVKVWNLAGECIASVETGHHANVFAVEFLPAGNDRILVSAAGDRLVKMHDLDGFNDEPITWTTNGRVKRLATAQDEPYLFWSASEDCYVREYDTRTNEDRKLINTEEKRVKSFAICQGRTELVAVATDEAPVPIYDRRKADKPLLTCVNDYAFITGSLPRSANTSADDKCHGNFTYTTHVSFDEMGTECLVNQGCGPIYLFKLKSDDRPTVLQKIKQIIENNDDVPANGKHTLAFADAREQAKEFFSSKKFPEAIDIYSRALSLSPSDYDRSILLSNRGMGYLCRRWEGDSYACVRDCVEALLLYPGNSKALWRLTRSLMLLEQWDLAKECIDLFKRRFPNDRSIVRLTDQRAVALVRQQAIKPISYQKRDFCPNAADLSSLAPNNLKMVSVAMDSAHAHQSHVMCDDKSVLDYSERFCGQTNTHTDIKEANFFGSRNQYIATSGIEEVIRFWEPMEEGKECERRIAEPWTHFGQRNRHPTDERDIFLRLIGSQMMRSREERPECVTS</sequence>
<dbReference type="InterPro" id="IPR015943">
    <property type="entry name" value="WD40/YVTN_repeat-like_dom_sf"/>
</dbReference>
<dbReference type="InterPro" id="IPR019734">
    <property type="entry name" value="TPR_rpt"/>
</dbReference>
<dbReference type="PROSITE" id="PS50082">
    <property type="entry name" value="WD_REPEATS_2"/>
    <property type="match status" value="1"/>
</dbReference>
<dbReference type="GO" id="GO:0080008">
    <property type="term" value="C:Cul4-RING E3 ubiquitin ligase complex"/>
    <property type="evidence" value="ECO:0007669"/>
    <property type="project" value="TreeGrafter"/>
</dbReference>
<name>A0A0D6LJQ9_9BILA</name>
<evidence type="ECO:0000256" key="1">
    <source>
        <dbReference type="ARBA" id="ARBA00022574"/>
    </source>
</evidence>
<dbReference type="SUPFAM" id="SSF50978">
    <property type="entry name" value="WD40 repeat-like"/>
    <property type="match status" value="1"/>
</dbReference>
<dbReference type="SMART" id="SM00320">
    <property type="entry name" value="WD40"/>
    <property type="match status" value="4"/>
</dbReference>
<proteinExistence type="predicted"/>
<protein>
    <submittedName>
        <fullName evidence="5">Tetratricopeptide repeat protein</fullName>
    </submittedName>
</protein>
<reference evidence="5 6" key="1">
    <citation type="submission" date="2013-05" db="EMBL/GenBank/DDBJ databases">
        <title>Draft genome of the parasitic nematode Anyclostoma ceylanicum.</title>
        <authorList>
            <person name="Mitreva M."/>
        </authorList>
    </citation>
    <scope>NUCLEOTIDE SEQUENCE [LARGE SCALE GENOMIC DNA]</scope>
</reference>
<dbReference type="InterPro" id="IPR001680">
    <property type="entry name" value="WD40_rpt"/>
</dbReference>
<accession>A0A0D6LJQ9</accession>
<dbReference type="InterPro" id="IPR011990">
    <property type="entry name" value="TPR-like_helical_dom_sf"/>
</dbReference>
<dbReference type="SUPFAM" id="SSF48452">
    <property type="entry name" value="TPR-like"/>
    <property type="match status" value="1"/>
</dbReference>
<dbReference type="PROSITE" id="PS00678">
    <property type="entry name" value="WD_REPEATS_1"/>
    <property type="match status" value="1"/>
</dbReference>
<keyword evidence="1 3" id="KW-0853">WD repeat</keyword>